<feature type="region of interest" description="Disordered" evidence="1">
    <location>
        <begin position="55"/>
        <end position="76"/>
    </location>
</feature>
<feature type="compositionally biased region" description="Polar residues" evidence="1">
    <location>
        <begin position="1"/>
        <end position="12"/>
    </location>
</feature>
<keyword evidence="3" id="KW-1185">Reference proteome</keyword>
<accession>A0AAD4QSX5</accession>
<proteinExistence type="predicted"/>
<sequence>MKSVDNSGTRRGTPSGDEDDSTMPLLVSRVSDRFIMGEEPSKHYTRPYSYYDTRGGWGSPNSSYDPRGEPSLQHHSITDSWHHPEAQHSAYELHHIPPDDPYRRNARGDYIRAEDSRSTWPEVRSAEDSRYPPSSREWAERYVPPAHATVNSWPNHGERAPVHLQRQGRSDWRQEGKGWHRDDGRNEGWRTNDSWEPRQGGHAGRQHNDWKRRDFPNDRSQRNTEDRTWQPSASWQSSSRGGGGNQGQRNQNSKRYQNRDRNGRGGRKGRYNHQQRRDFRTDDSHLNNWTRREGSARTLKNDSGKERQQRPSVSRSHSPGDSYRSYPSDRSRSPSQSLSPQRRQRDSSVTNNRSHTSSPRRDDRHKRRYSPSHSRSPGQPSSTLRPLSPNDSPARKGQSPAQAERPRHSRGQKRDYSTASRSSSSGSRSRSRSLSLSPTERPRAVHRLPVATSIQDINIPAPSSRAANAVKVKPSSCQGTTVGLNENGFEPTDILKGCGAQLKMALVNQCRLLQFHRKHLTRVTMIPCTFRTTHPQKRTIL</sequence>
<gene>
    <name evidence="2" type="ORF">B0F90DRAFT_534062</name>
</gene>
<name>A0AAD4QSX5_9AGAM</name>
<feature type="compositionally biased region" description="Polar residues" evidence="1">
    <location>
        <begin position="310"/>
        <end position="319"/>
    </location>
</feature>
<dbReference type="AlphaFoldDB" id="A0AAD4QSX5"/>
<feature type="region of interest" description="Disordered" evidence="1">
    <location>
        <begin position="1"/>
        <end position="26"/>
    </location>
</feature>
<evidence type="ECO:0000313" key="2">
    <source>
        <dbReference type="EMBL" id="KAI0307184.1"/>
    </source>
</evidence>
<feature type="compositionally biased region" description="Polar residues" evidence="1">
    <location>
        <begin position="371"/>
        <end position="391"/>
    </location>
</feature>
<dbReference type="Proteomes" id="UP001203297">
    <property type="component" value="Unassembled WGS sequence"/>
</dbReference>
<feature type="compositionally biased region" description="Basic and acidic residues" evidence="1">
    <location>
        <begin position="275"/>
        <end position="309"/>
    </location>
</feature>
<feature type="compositionally biased region" description="Basic and acidic residues" evidence="1">
    <location>
        <begin position="206"/>
        <end position="228"/>
    </location>
</feature>
<feature type="compositionally biased region" description="Low complexity" evidence="1">
    <location>
        <begin position="420"/>
        <end position="437"/>
    </location>
</feature>
<organism evidence="2 3">
    <name type="scientific">Multifurca ochricompacta</name>
    <dbReference type="NCBI Taxonomy" id="376703"/>
    <lineage>
        <taxon>Eukaryota</taxon>
        <taxon>Fungi</taxon>
        <taxon>Dikarya</taxon>
        <taxon>Basidiomycota</taxon>
        <taxon>Agaricomycotina</taxon>
        <taxon>Agaricomycetes</taxon>
        <taxon>Russulales</taxon>
        <taxon>Russulaceae</taxon>
        <taxon>Multifurca</taxon>
    </lineage>
</organism>
<evidence type="ECO:0000313" key="3">
    <source>
        <dbReference type="Proteomes" id="UP001203297"/>
    </source>
</evidence>
<protein>
    <submittedName>
        <fullName evidence="2">Uncharacterized protein</fullName>
    </submittedName>
</protein>
<feature type="compositionally biased region" description="Basic residues" evidence="1">
    <location>
        <begin position="264"/>
        <end position="274"/>
    </location>
</feature>
<dbReference type="EMBL" id="WTXG01000002">
    <property type="protein sequence ID" value="KAI0307184.1"/>
    <property type="molecule type" value="Genomic_DNA"/>
</dbReference>
<reference evidence="2" key="1">
    <citation type="journal article" date="2022" name="New Phytol.">
        <title>Evolutionary transition to the ectomycorrhizal habit in the genomes of a hyperdiverse lineage of mushroom-forming fungi.</title>
        <authorList>
            <person name="Looney B."/>
            <person name="Miyauchi S."/>
            <person name="Morin E."/>
            <person name="Drula E."/>
            <person name="Courty P.E."/>
            <person name="Kohler A."/>
            <person name="Kuo A."/>
            <person name="LaButti K."/>
            <person name="Pangilinan J."/>
            <person name="Lipzen A."/>
            <person name="Riley R."/>
            <person name="Andreopoulos W."/>
            <person name="He G."/>
            <person name="Johnson J."/>
            <person name="Nolan M."/>
            <person name="Tritt A."/>
            <person name="Barry K.W."/>
            <person name="Grigoriev I.V."/>
            <person name="Nagy L.G."/>
            <person name="Hibbett D."/>
            <person name="Henrissat B."/>
            <person name="Matheny P.B."/>
            <person name="Labbe J."/>
            <person name="Martin F.M."/>
        </authorList>
    </citation>
    <scope>NUCLEOTIDE SEQUENCE</scope>
    <source>
        <strain evidence="2">BPL690</strain>
    </source>
</reference>
<feature type="compositionally biased region" description="Basic and acidic residues" evidence="1">
    <location>
        <begin position="94"/>
        <end position="117"/>
    </location>
</feature>
<evidence type="ECO:0000256" key="1">
    <source>
        <dbReference type="SAM" id="MobiDB-lite"/>
    </source>
</evidence>
<feature type="region of interest" description="Disordered" evidence="1">
    <location>
        <begin position="94"/>
        <end position="446"/>
    </location>
</feature>
<feature type="compositionally biased region" description="Basic and acidic residues" evidence="1">
    <location>
        <begin position="168"/>
        <end position="196"/>
    </location>
</feature>
<comment type="caution">
    <text evidence="2">The sequence shown here is derived from an EMBL/GenBank/DDBJ whole genome shotgun (WGS) entry which is preliminary data.</text>
</comment>